<comment type="caution">
    <text evidence="1">The sequence shown here is derived from an EMBL/GenBank/DDBJ whole genome shotgun (WGS) entry which is preliminary data.</text>
</comment>
<evidence type="ECO:0000313" key="1">
    <source>
        <dbReference type="EMBL" id="KAK8562053.1"/>
    </source>
</evidence>
<accession>A0ABR2EKR6</accession>
<organism evidence="1 2">
    <name type="scientific">Hibiscus sabdariffa</name>
    <name type="common">roselle</name>
    <dbReference type="NCBI Taxonomy" id="183260"/>
    <lineage>
        <taxon>Eukaryota</taxon>
        <taxon>Viridiplantae</taxon>
        <taxon>Streptophyta</taxon>
        <taxon>Embryophyta</taxon>
        <taxon>Tracheophyta</taxon>
        <taxon>Spermatophyta</taxon>
        <taxon>Magnoliopsida</taxon>
        <taxon>eudicotyledons</taxon>
        <taxon>Gunneridae</taxon>
        <taxon>Pentapetalae</taxon>
        <taxon>rosids</taxon>
        <taxon>malvids</taxon>
        <taxon>Malvales</taxon>
        <taxon>Malvaceae</taxon>
        <taxon>Malvoideae</taxon>
        <taxon>Hibiscus</taxon>
    </lineage>
</organism>
<gene>
    <name evidence="1" type="ORF">V6N12_049106</name>
</gene>
<proteinExistence type="predicted"/>
<protein>
    <submittedName>
        <fullName evidence="1">Uncharacterized protein</fullName>
    </submittedName>
</protein>
<name>A0ABR2EKR6_9ROSI</name>
<dbReference type="Proteomes" id="UP001472677">
    <property type="component" value="Unassembled WGS sequence"/>
</dbReference>
<keyword evidence="2" id="KW-1185">Reference proteome</keyword>
<dbReference type="EMBL" id="JBBPBM010000013">
    <property type="protein sequence ID" value="KAK8562053.1"/>
    <property type="molecule type" value="Genomic_DNA"/>
</dbReference>
<reference evidence="1 2" key="1">
    <citation type="journal article" date="2024" name="G3 (Bethesda)">
        <title>Genome assembly of Hibiscus sabdariffa L. provides insights into metabolisms of medicinal natural products.</title>
        <authorList>
            <person name="Kim T."/>
        </authorList>
    </citation>
    <scope>NUCLEOTIDE SEQUENCE [LARGE SCALE GENOMIC DNA]</scope>
    <source>
        <strain evidence="1">TK-2024</strain>
        <tissue evidence="1">Old leaves</tissue>
    </source>
</reference>
<sequence>MKKELMSSKSKHAFGNDSIDYLELVMTHQGLMLVSTKVVTIKAWSTPASVEKEPKVMKGKGASHNLLKSCKCGKHFPAPGVINIDHDESDQMDDLEFCVERGSDFNSDASLRKKLSC</sequence>
<evidence type="ECO:0000313" key="2">
    <source>
        <dbReference type="Proteomes" id="UP001472677"/>
    </source>
</evidence>